<gene>
    <name evidence="1" type="ORF">R1sor_027183</name>
</gene>
<proteinExistence type="predicted"/>
<reference evidence="1 2" key="1">
    <citation type="submission" date="2024-09" db="EMBL/GenBank/DDBJ databases">
        <title>Chromosome-scale assembly of Riccia sorocarpa.</title>
        <authorList>
            <person name="Paukszto L."/>
        </authorList>
    </citation>
    <scope>NUCLEOTIDE SEQUENCE [LARGE SCALE GENOMIC DNA]</scope>
    <source>
        <strain evidence="1">LP-2024</strain>
        <tissue evidence="1">Aerial parts of the thallus</tissue>
    </source>
</reference>
<organism evidence="1 2">
    <name type="scientific">Riccia sorocarpa</name>
    <dbReference type="NCBI Taxonomy" id="122646"/>
    <lineage>
        <taxon>Eukaryota</taxon>
        <taxon>Viridiplantae</taxon>
        <taxon>Streptophyta</taxon>
        <taxon>Embryophyta</taxon>
        <taxon>Marchantiophyta</taxon>
        <taxon>Marchantiopsida</taxon>
        <taxon>Marchantiidae</taxon>
        <taxon>Marchantiales</taxon>
        <taxon>Ricciaceae</taxon>
        <taxon>Riccia</taxon>
    </lineage>
</organism>
<dbReference type="AlphaFoldDB" id="A0ABD3GDH9"/>
<dbReference type="EMBL" id="JBJQOH010000008">
    <property type="protein sequence ID" value="KAL3677235.1"/>
    <property type="molecule type" value="Genomic_DNA"/>
</dbReference>
<comment type="caution">
    <text evidence="1">The sequence shown here is derived from an EMBL/GenBank/DDBJ whole genome shotgun (WGS) entry which is preliminary data.</text>
</comment>
<name>A0ABD3GDH9_9MARC</name>
<dbReference type="Proteomes" id="UP001633002">
    <property type="component" value="Unassembled WGS sequence"/>
</dbReference>
<keyword evidence="2" id="KW-1185">Reference proteome</keyword>
<accession>A0ABD3GDH9</accession>
<evidence type="ECO:0000313" key="2">
    <source>
        <dbReference type="Proteomes" id="UP001633002"/>
    </source>
</evidence>
<sequence>MEDLNRQRVGEAEQVRLDLERLFGPEVKSWDSDLPDEADDFPPVTSIPAEELYGHLERDGLLLRPLTIARLVHIDGDAEYSFDPRFWGDWRSRQFQLVRDQESNTRIRYSTVVRPLLESGEEIFVSQIWSGSIAVVASVPSIIV</sequence>
<protein>
    <submittedName>
        <fullName evidence="1">Uncharacterized protein</fullName>
    </submittedName>
</protein>
<evidence type="ECO:0000313" key="1">
    <source>
        <dbReference type="EMBL" id="KAL3677235.1"/>
    </source>
</evidence>